<accession>A0A9W4E1K4</accession>
<evidence type="ECO:0000313" key="2">
    <source>
        <dbReference type="Proteomes" id="UP001152519"/>
    </source>
</evidence>
<dbReference type="EMBL" id="CAJSLV010000125">
    <property type="protein sequence ID" value="CAG6399257.1"/>
    <property type="molecule type" value="Genomic_DNA"/>
</dbReference>
<proteinExistence type="predicted"/>
<organism evidence="1 2">
    <name type="scientific">Actinacidiphila cocklensis</name>
    <dbReference type="NCBI Taxonomy" id="887465"/>
    <lineage>
        <taxon>Bacteria</taxon>
        <taxon>Bacillati</taxon>
        <taxon>Actinomycetota</taxon>
        <taxon>Actinomycetes</taxon>
        <taxon>Kitasatosporales</taxon>
        <taxon>Streptomycetaceae</taxon>
        <taxon>Actinacidiphila</taxon>
    </lineage>
</organism>
<name>A0A9W4E1K4_9ACTN</name>
<sequence length="22" mass="2271">MGTSGIEPLVLTAGQGLQRSRV</sequence>
<protein>
    <submittedName>
        <fullName evidence="1">Uncharacterized protein</fullName>
    </submittedName>
</protein>
<dbReference type="AlphaFoldDB" id="A0A9W4E1K4"/>
<gene>
    <name evidence="1" type="ORF">SCOCK_90014</name>
</gene>
<keyword evidence="2" id="KW-1185">Reference proteome</keyword>
<evidence type="ECO:0000313" key="1">
    <source>
        <dbReference type="EMBL" id="CAG6399257.1"/>
    </source>
</evidence>
<reference evidence="1" key="1">
    <citation type="submission" date="2021-05" db="EMBL/GenBank/DDBJ databases">
        <authorList>
            <person name="Arsene-Ploetze F."/>
        </authorList>
    </citation>
    <scope>NUCLEOTIDE SEQUENCE</scope>
    <source>
        <strain evidence="1">DSM 42138</strain>
    </source>
</reference>
<dbReference type="Proteomes" id="UP001152519">
    <property type="component" value="Unassembled WGS sequence"/>
</dbReference>
<comment type="caution">
    <text evidence="1">The sequence shown here is derived from an EMBL/GenBank/DDBJ whole genome shotgun (WGS) entry which is preliminary data.</text>
</comment>